<gene>
    <name evidence="1" type="ORF">PsorP6_013218</name>
</gene>
<accession>A0ACC0WFL5</accession>
<protein>
    <submittedName>
        <fullName evidence="1">Uncharacterized protein</fullName>
    </submittedName>
</protein>
<keyword evidence="2" id="KW-1185">Reference proteome</keyword>
<evidence type="ECO:0000313" key="2">
    <source>
        <dbReference type="Proteomes" id="UP001163321"/>
    </source>
</evidence>
<evidence type="ECO:0000313" key="1">
    <source>
        <dbReference type="EMBL" id="KAI9917372.1"/>
    </source>
</evidence>
<proteinExistence type="predicted"/>
<organism evidence="1 2">
    <name type="scientific">Peronosclerospora sorghi</name>
    <dbReference type="NCBI Taxonomy" id="230839"/>
    <lineage>
        <taxon>Eukaryota</taxon>
        <taxon>Sar</taxon>
        <taxon>Stramenopiles</taxon>
        <taxon>Oomycota</taxon>
        <taxon>Peronosporomycetes</taxon>
        <taxon>Peronosporales</taxon>
        <taxon>Peronosporaceae</taxon>
        <taxon>Peronosclerospora</taxon>
    </lineage>
</organism>
<comment type="caution">
    <text evidence="1">The sequence shown here is derived from an EMBL/GenBank/DDBJ whole genome shotgun (WGS) entry which is preliminary data.</text>
</comment>
<sequence>MMTTDENAVTLSPLSIRVGASWTKRKSEGTDEEYPEVYQFIANAVDELAYRLTSQADAPIEFKALFFIGASHTEKFGSARLEPGVCL</sequence>
<name>A0ACC0WFL5_9STRA</name>
<dbReference type="Proteomes" id="UP001163321">
    <property type="component" value="Chromosome 13"/>
</dbReference>
<reference evidence="1 2" key="1">
    <citation type="journal article" date="2022" name="bioRxiv">
        <title>The genome of the oomycete Peronosclerospora sorghi, a cosmopolitan pathogen of maize and sorghum, is inflated with dispersed pseudogenes.</title>
        <authorList>
            <person name="Fletcher K."/>
            <person name="Martin F."/>
            <person name="Isakeit T."/>
            <person name="Cavanaugh K."/>
            <person name="Magill C."/>
            <person name="Michelmore R."/>
        </authorList>
    </citation>
    <scope>NUCLEOTIDE SEQUENCE [LARGE SCALE GENOMIC DNA]</scope>
    <source>
        <strain evidence="1">P6</strain>
    </source>
</reference>
<dbReference type="EMBL" id="CM047592">
    <property type="protein sequence ID" value="KAI9917372.1"/>
    <property type="molecule type" value="Genomic_DNA"/>
</dbReference>